<reference evidence="1" key="1">
    <citation type="submission" date="2024-07" db="EMBL/GenBank/DDBJ databases">
        <authorList>
            <person name="Yu S.T."/>
        </authorList>
    </citation>
    <scope>NUCLEOTIDE SEQUENCE</scope>
    <source>
        <strain evidence="1">R35</strain>
    </source>
</reference>
<sequence>MGAPPVVPRVLFQDFTGDDTYDAFVRAALLDGTASGGHHNASYVAPLTQRMARLLGQEAGTHVTVRVRRTEGLPVVIRTWPIHPQALHRRLVWGRVRLRPGCSLAPTSKPPT</sequence>
<proteinExistence type="predicted"/>
<accession>A0AB39S5G1</accession>
<organism evidence="1">
    <name type="scientific">Streptomyces sp. R35</name>
    <dbReference type="NCBI Taxonomy" id="3238630"/>
    <lineage>
        <taxon>Bacteria</taxon>
        <taxon>Bacillati</taxon>
        <taxon>Actinomycetota</taxon>
        <taxon>Actinomycetes</taxon>
        <taxon>Kitasatosporales</taxon>
        <taxon>Streptomycetaceae</taxon>
        <taxon>Streptomyces</taxon>
    </lineage>
</organism>
<protein>
    <submittedName>
        <fullName evidence="1">Uncharacterized protein</fullName>
    </submittedName>
</protein>
<gene>
    <name evidence="1" type="ORF">AB5J50_23750</name>
</gene>
<name>A0AB39S5G1_9ACTN</name>
<dbReference type="EMBL" id="CP163440">
    <property type="protein sequence ID" value="XDQ63597.1"/>
    <property type="molecule type" value="Genomic_DNA"/>
</dbReference>
<evidence type="ECO:0000313" key="1">
    <source>
        <dbReference type="EMBL" id="XDQ63597.1"/>
    </source>
</evidence>
<dbReference type="AlphaFoldDB" id="A0AB39S5G1"/>
<dbReference type="RefSeq" id="WP_369260396.1">
    <property type="nucleotide sequence ID" value="NZ_CP163440.1"/>
</dbReference>